<evidence type="ECO:0000256" key="1">
    <source>
        <dbReference type="SAM" id="Coils"/>
    </source>
</evidence>
<feature type="coiled-coil region" evidence="1">
    <location>
        <begin position="205"/>
        <end position="247"/>
    </location>
</feature>
<keyword evidence="4" id="KW-0540">Nuclease</keyword>
<dbReference type="GeneID" id="64221164"/>
<reference evidence="5" key="1">
    <citation type="submission" date="2017-02" db="EMBL/GenBank/DDBJ databases">
        <title>Delineation of Paenibacillus larvae strains originating from foulbrood outbreaks.</title>
        <authorList>
            <person name="Beims H."/>
            <person name="Bunk B."/>
            <person name="Sproeer C."/>
            <person name="Mohr K.I."/>
            <person name="Pradella S."/>
            <person name="Guenther G."/>
            <person name="Rohde M."/>
            <person name="von der Ohe W."/>
            <person name="Steinert M."/>
        </authorList>
    </citation>
    <scope>NUCLEOTIDE SEQUENCE [LARGE SCALE GENOMIC DNA]</scope>
    <source>
        <strain evidence="5">Eric_III</strain>
        <plasmid evidence="5">Plasmid unnamed3</plasmid>
    </source>
</reference>
<dbReference type="PANTHER" id="PTHR43581:SF4">
    <property type="entry name" value="ATP_GTP PHOSPHATASE"/>
    <property type="match status" value="1"/>
</dbReference>
<protein>
    <submittedName>
        <fullName evidence="4">ATP-dependent OLD family endonuclease</fullName>
    </submittedName>
</protein>
<evidence type="ECO:0000259" key="3">
    <source>
        <dbReference type="Pfam" id="PF20469"/>
    </source>
</evidence>
<geneLocation type="plasmid" evidence="4">
    <name>unnamed3</name>
</geneLocation>
<dbReference type="Gene3D" id="3.40.50.300">
    <property type="entry name" value="P-loop containing nucleotide triphosphate hydrolases"/>
    <property type="match status" value="1"/>
</dbReference>
<keyword evidence="4" id="KW-0614">Plasmid</keyword>
<evidence type="ECO:0000313" key="5">
    <source>
        <dbReference type="Proteomes" id="UP000239833"/>
    </source>
</evidence>
<accession>A0A2L1UKD2</accession>
<proteinExistence type="predicted"/>
<sequence length="604" mass="68656">MAKGKQANEVILESTDPTIPRPRLSKLIVKNFRCIGSTPVEIELDHIVILVGPNNAGKSSILRAYEVVMSHGSNACKLTLHDFPNGKIDLNAFPEIELQTVLYDDTPGKKWIQVDETTGEKYVREKWFWKNVGLPERQGFDVEEGKWVESVPWGAPNVANTKRPQPHKVDAFANPDEQAKDIIKILMSVLEERIKTFKSRSNIDNTEEESEFELLLNQIEQIQTKIIQESQQEISNVENEISTILDRVFPGYKVKFDARPQDDLEKTISLFKADPQLLMGPESGYQSTIDRQGSGARRTLLWAALRFISESQLGKKSKITQRPHVLLLDEPELCLHPNAIREACRVLYSLPESSNWQVMITTHSPSFIDLSRDNTTIIRVERNQNGEINGTTLFRPSRTNLDDDDKKRLKLLNLCDPYVAEFFFGGRIIIVEGDTEYTAFKYVIDSHPKDFKDVHIIRARGKATIVSLIKILNHFGSSYSILHDSDKPHTNKLKENGEQKKNAAWSINKKIGDTVRMHTNPDKVRLLASIPNFEEAYLQAEVKDEKPYNALMNIRENPHAFDKIASLLRALVDHTVEVPEGCKEWKTEDDLKKAVLSLETIGVG</sequence>
<gene>
    <name evidence="4" type="ORF">ERICIII_05014</name>
</gene>
<name>A0A2L1UKD2_9BACL</name>
<dbReference type="InterPro" id="IPR051396">
    <property type="entry name" value="Bact_Antivir_Def_Nuclease"/>
</dbReference>
<dbReference type="PANTHER" id="PTHR43581">
    <property type="entry name" value="ATP/GTP PHOSPHATASE"/>
    <property type="match status" value="1"/>
</dbReference>
<dbReference type="Pfam" id="PF13175">
    <property type="entry name" value="AAA_15"/>
    <property type="match status" value="2"/>
</dbReference>
<dbReference type="AlphaFoldDB" id="A0A2L1UKD2"/>
<keyword evidence="4" id="KW-0255">Endonuclease</keyword>
<keyword evidence="1" id="KW-0175">Coiled coil</keyword>
<dbReference type="InterPro" id="IPR041685">
    <property type="entry name" value="AAA_GajA/Old/RecF-like"/>
</dbReference>
<dbReference type="InterPro" id="IPR027417">
    <property type="entry name" value="P-loop_NTPase"/>
</dbReference>
<dbReference type="RefSeq" id="WP_077997772.1">
    <property type="nucleotide sequence ID" value="NZ_CP019658.1"/>
</dbReference>
<organism evidence="4 5">
    <name type="scientific">Paenibacillus larvae subsp. larvae</name>
    <dbReference type="NCBI Taxonomy" id="147375"/>
    <lineage>
        <taxon>Bacteria</taxon>
        <taxon>Bacillati</taxon>
        <taxon>Bacillota</taxon>
        <taxon>Bacilli</taxon>
        <taxon>Bacillales</taxon>
        <taxon>Paenibacillaceae</taxon>
        <taxon>Paenibacillus</taxon>
    </lineage>
</organism>
<keyword evidence="4" id="KW-0378">Hydrolase</keyword>
<dbReference type="EMBL" id="CP019658">
    <property type="protein sequence ID" value="AVF29014.1"/>
    <property type="molecule type" value="Genomic_DNA"/>
</dbReference>
<dbReference type="SUPFAM" id="SSF52540">
    <property type="entry name" value="P-loop containing nucleoside triphosphate hydrolases"/>
    <property type="match status" value="1"/>
</dbReference>
<dbReference type="GO" id="GO:0004519">
    <property type="term" value="F:endonuclease activity"/>
    <property type="evidence" value="ECO:0007669"/>
    <property type="project" value="UniProtKB-KW"/>
</dbReference>
<feature type="domain" description="Endonuclease GajA/Old nuclease/RecF-like AAA" evidence="2">
    <location>
        <begin position="24"/>
        <end position="72"/>
    </location>
</feature>
<feature type="domain" description="OLD protein-like TOPRIM" evidence="3">
    <location>
        <begin position="423"/>
        <end position="486"/>
    </location>
</feature>
<evidence type="ECO:0000259" key="2">
    <source>
        <dbReference type="Pfam" id="PF13175"/>
    </source>
</evidence>
<feature type="domain" description="Endonuclease GajA/Old nuclease/RecF-like AAA" evidence="2">
    <location>
        <begin position="176"/>
        <end position="368"/>
    </location>
</feature>
<evidence type="ECO:0000313" key="4">
    <source>
        <dbReference type="EMBL" id="AVF29014.1"/>
    </source>
</evidence>
<dbReference type="Proteomes" id="UP000239833">
    <property type="component" value="Plasmid unnamed3"/>
</dbReference>
<dbReference type="Pfam" id="PF20469">
    <property type="entry name" value="OLD-like_TOPRIM"/>
    <property type="match status" value="1"/>
</dbReference>
<dbReference type="CDD" id="cd01026">
    <property type="entry name" value="TOPRIM_OLD"/>
    <property type="match status" value="1"/>
</dbReference>
<dbReference type="InterPro" id="IPR034139">
    <property type="entry name" value="TOPRIM_OLD"/>
</dbReference>